<dbReference type="STRING" id="933944.AN215_05045"/>
<organism evidence="2 3">
    <name type="scientific">Streptomyces abyssalis</name>
    <dbReference type="NCBI Taxonomy" id="933944"/>
    <lineage>
        <taxon>Bacteria</taxon>
        <taxon>Bacillati</taxon>
        <taxon>Actinomycetota</taxon>
        <taxon>Actinomycetes</taxon>
        <taxon>Kitasatosporales</taxon>
        <taxon>Streptomycetaceae</taxon>
        <taxon>Streptomyces</taxon>
    </lineage>
</organism>
<comment type="caution">
    <text evidence="2">The sequence shown here is derived from an EMBL/GenBank/DDBJ whole genome shotgun (WGS) entry which is preliminary data.</text>
</comment>
<sequence length="1170" mass="126890">MSRAAATELLDSLEPLAYPQRTRLVAAHARAVGHEELTGLLHGLEEYGMYGKRVAIIAACAARDTDYLSARLAHPDPFVRGHAQRAARARSAAISDDALWVALHDAPSAVRAQLTRTIVRGRRTELADGLIDAVRTRWGDTEAARLLPGCGTETVTRLLPALFHAVTAWRSLASRHPDLLLAEAGRQLEDLPHVLREQWWQRYGAGVARICVGRPRRVLDLLEQYRESGLLSPEFLPHLGRLVAADAGRALRLLLRPGQVAELRELGLPVQVLRRLVHTDPSGLEDLGRVFSGRPDRFAQLLRALPPGRRAEFHDMVTDAEERAHGVLHEDVLSALPHSRREEEARRTAQQARARGAHWSTVLAALAHLPDESAYAEVTAATRRPSPEDRARAWPMLVRQAAHTADRHGGNRTVVTALVADMARLRDEHESVRAAALAALAEVPARLFEDEAVDHLDRVAGDAVGVPGSSQESRAALGRLARSLLREHVAGSRQGLVGWALRTTVRLSGNTDGADLGQLDRRLPYGHEFAVYEALRYWLEAGAENDDHGLTFALARAVGRRAAGMPELQQLLWQAVQFGSESTARTAVALWLDNPVTRAERAERVLAVDASAALLPSVSRTITTRRTDLLDPVLDVTPPYGRFLSKESRRPQPPVGRCAARWLPRQQRAAASLLAQEADDDGSEMHVRREALRRLATVPGEGARELRLWANDPVEAESELADTALAATARTDRPDEALPLLLEHARDGRAHVAVPALARVFRHTDPWRLSDVLHRLLLPSPSGATATAKDDAAANGTEGAAAAAPAAGSDRNGQGAAEPVAGRKATVRMAVDCLPLAEAAELLLKVYSLQGQHPEVKAVCVECAPRLLDDDRAWELVESAAQGVPALRHALLRVRPLGLPERHRERYARLVSGLCHADDRGVTEAVYSSLADWALWAPDAAAVLSSAVTDLGNRGTWRQAAEGLVELVITLPGTGRAFEQVLSGLIAADSAPDTPDARADRDRPARRRVEHIALTLGDCARRRRIARRLAGRTGVLLAGHEEFVPLAARLLCSAVTLESDAETLGRQLRGIAGLHSGRPGLAWRTAGELRRSLGPVQRPAETRERLLPVAQDLAADGGTAAGLLAVTLIAAVNPASGWPEPWRELLRSVRRHEASDVRAAALELATDPGE</sequence>
<dbReference type="AlphaFoldDB" id="A0A1E7JSH7"/>
<accession>A0A1E7JSH7</accession>
<evidence type="ECO:0000313" key="3">
    <source>
        <dbReference type="Proteomes" id="UP000176087"/>
    </source>
</evidence>
<evidence type="ECO:0000313" key="2">
    <source>
        <dbReference type="EMBL" id="OEU91853.1"/>
    </source>
</evidence>
<dbReference type="EMBL" id="LJGT01000037">
    <property type="protein sequence ID" value="OEU91853.1"/>
    <property type="molecule type" value="Genomic_DNA"/>
</dbReference>
<keyword evidence="3" id="KW-1185">Reference proteome</keyword>
<protein>
    <submittedName>
        <fullName evidence="2">Uncharacterized protein</fullName>
    </submittedName>
</protein>
<dbReference type="InterPro" id="IPR016024">
    <property type="entry name" value="ARM-type_fold"/>
</dbReference>
<gene>
    <name evidence="2" type="ORF">AN215_05045</name>
</gene>
<evidence type="ECO:0000256" key="1">
    <source>
        <dbReference type="SAM" id="MobiDB-lite"/>
    </source>
</evidence>
<feature type="compositionally biased region" description="Low complexity" evidence="1">
    <location>
        <begin position="793"/>
        <end position="808"/>
    </location>
</feature>
<dbReference type="Proteomes" id="UP000176087">
    <property type="component" value="Unassembled WGS sequence"/>
</dbReference>
<dbReference type="PATRIC" id="fig|933944.5.peg.1646"/>
<proteinExistence type="predicted"/>
<feature type="region of interest" description="Disordered" evidence="1">
    <location>
        <begin position="784"/>
        <end position="819"/>
    </location>
</feature>
<dbReference type="RefSeq" id="WP_070010015.1">
    <property type="nucleotide sequence ID" value="NZ_LJGS01000038.1"/>
</dbReference>
<dbReference type="SUPFAM" id="SSF48371">
    <property type="entry name" value="ARM repeat"/>
    <property type="match status" value="1"/>
</dbReference>
<dbReference type="OrthoDB" id="3273854at2"/>
<reference evidence="2 3" key="1">
    <citation type="journal article" date="2016" name="Front. Microbiol.">
        <title>Comparative Genomics Analysis of Streptomyces Species Reveals Their Adaptation to the Marine Environment and Their Diversity at the Genomic Level.</title>
        <authorList>
            <person name="Tian X."/>
            <person name="Zhang Z."/>
            <person name="Yang T."/>
            <person name="Chen M."/>
            <person name="Li J."/>
            <person name="Chen F."/>
            <person name="Yang J."/>
            <person name="Li W."/>
            <person name="Zhang B."/>
            <person name="Zhang Z."/>
            <person name="Wu J."/>
            <person name="Zhang C."/>
            <person name="Long L."/>
            <person name="Xiao J."/>
        </authorList>
    </citation>
    <scope>NUCLEOTIDE SEQUENCE [LARGE SCALE GENOMIC DNA]</scope>
    <source>
        <strain evidence="2 3">SCSIO 10390</strain>
    </source>
</reference>
<name>A0A1E7JSH7_9ACTN</name>